<comment type="caution">
    <text evidence="9">The sequence shown here is derived from an EMBL/GenBank/DDBJ whole genome shotgun (WGS) entry which is preliminary data.</text>
</comment>
<comment type="similarity">
    <text evidence="2">Belongs to the SusD family.</text>
</comment>
<dbReference type="SUPFAM" id="SSF48452">
    <property type="entry name" value="TPR-like"/>
    <property type="match status" value="1"/>
</dbReference>
<keyword evidence="3 6" id="KW-0732">Signal</keyword>
<dbReference type="PROSITE" id="PS51257">
    <property type="entry name" value="PROKAR_LIPOPROTEIN"/>
    <property type="match status" value="1"/>
</dbReference>
<keyword evidence="5" id="KW-0998">Cell outer membrane</keyword>
<dbReference type="InterPro" id="IPR012944">
    <property type="entry name" value="SusD_RagB_dom"/>
</dbReference>
<dbReference type="RefSeq" id="WP_109674544.1">
    <property type="nucleotide sequence ID" value="NZ_QGDT01000005.1"/>
</dbReference>
<evidence type="ECO:0000256" key="2">
    <source>
        <dbReference type="ARBA" id="ARBA00006275"/>
    </source>
</evidence>
<keyword evidence="10" id="KW-1185">Reference proteome</keyword>
<evidence type="ECO:0000259" key="7">
    <source>
        <dbReference type="Pfam" id="PF07980"/>
    </source>
</evidence>
<sequence length="638" mass="70153">MKIINKNIVAAIMLLASATSCTDILDQNPQASVTEAAYFKTVAEIKAGADNLHTNVYAWNGNTTYAINFDNGSDMSSAPTADGSGTNTATTTDEYWDKAYAWLRTVNVFLSKTDAYPNKDEIAGYTGQAYFFRAWHHFFLLKRFGGVPIATEVTDPSSEIVFGPRASRYQVMAQIMKDLDAAIENLTKGAVTKASTANDGHVTVEAAKALKARIALYEGTWEKYVKTATDGDGTSAGAGSAGYDANKYKEYLTIAKTLSKELIDGGQFSLWKGMESVTAGGVANPEMYAHTSYYYLFNLEDAGSNPNGLTKASNHEAIFRSVYDFNLRRGGTNLTHSKPAKPSRKYMDMALCTDGLPVQHSPLFQGYKTMTSEYENRDYRLTSTIQKPMDWYWGWGSNNAGSNYAIDITTLASTTYQYIPNLNGSWGYNSRKFGTESNDRVTNQESADYLHIRMAEIYLIYAEATAELGNGEISDADLNYSINVVRDRAGVAPLTHALIAPYSDLTLLGEIRRERAIELHGEGQRITDLCRWGIAQDEMAGQPICGIYIKYNGEETEYSTAINPNTGNPILNKASYGEANILQSEITVSTYPGIATTKPGAIISELASNRRFAIKNYLQPISTTQINLNPNLVQNPGW</sequence>
<dbReference type="InterPro" id="IPR011990">
    <property type="entry name" value="TPR-like_helical_dom_sf"/>
</dbReference>
<feature type="chain" id="PRO_5016404280" evidence="6">
    <location>
        <begin position="23"/>
        <end position="638"/>
    </location>
</feature>
<reference evidence="9 10" key="1">
    <citation type="submission" date="2018-03" db="EMBL/GenBank/DDBJ databases">
        <title>Genomic Encyclopedia of Archaeal and Bacterial Type Strains, Phase II (KMG-II): from individual species to whole genera.</title>
        <authorList>
            <person name="Goeker M."/>
        </authorList>
    </citation>
    <scope>NUCLEOTIDE SEQUENCE [LARGE SCALE GENOMIC DNA]</scope>
    <source>
        <strain evidence="9 10">DSM 100346</strain>
    </source>
</reference>
<name>A0A316ALK2_9BACT</name>
<evidence type="ECO:0000313" key="9">
    <source>
        <dbReference type="EMBL" id="PWJ57934.1"/>
    </source>
</evidence>
<dbReference type="GO" id="GO:0009279">
    <property type="term" value="C:cell outer membrane"/>
    <property type="evidence" value="ECO:0007669"/>
    <property type="project" value="UniProtKB-SubCell"/>
</dbReference>
<evidence type="ECO:0000256" key="5">
    <source>
        <dbReference type="ARBA" id="ARBA00023237"/>
    </source>
</evidence>
<feature type="domain" description="RagB/SusD" evidence="7">
    <location>
        <begin position="342"/>
        <end position="638"/>
    </location>
</feature>
<evidence type="ECO:0000256" key="1">
    <source>
        <dbReference type="ARBA" id="ARBA00004442"/>
    </source>
</evidence>
<comment type="subcellular location">
    <subcellularLocation>
        <location evidence="1">Cell outer membrane</location>
    </subcellularLocation>
</comment>
<gene>
    <name evidence="9" type="ORF">CLV98_105114</name>
</gene>
<dbReference type="Gene3D" id="1.25.40.390">
    <property type="match status" value="1"/>
</dbReference>
<feature type="signal peptide" evidence="6">
    <location>
        <begin position="1"/>
        <end position="22"/>
    </location>
</feature>
<keyword evidence="4" id="KW-0472">Membrane</keyword>
<protein>
    <submittedName>
        <fullName evidence="9">Putative outer membrane starch-binding protein</fullName>
    </submittedName>
</protein>
<feature type="domain" description="SusD-like N-terminal" evidence="8">
    <location>
        <begin position="25"/>
        <end position="216"/>
    </location>
</feature>
<dbReference type="AlphaFoldDB" id="A0A316ALK2"/>
<dbReference type="Pfam" id="PF07980">
    <property type="entry name" value="SusD_RagB"/>
    <property type="match status" value="1"/>
</dbReference>
<evidence type="ECO:0000259" key="8">
    <source>
        <dbReference type="Pfam" id="PF14322"/>
    </source>
</evidence>
<dbReference type="Pfam" id="PF14322">
    <property type="entry name" value="SusD-like_3"/>
    <property type="match status" value="1"/>
</dbReference>
<dbReference type="InterPro" id="IPR033985">
    <property type="entry name" value="SusD-like_N"/>
</dbReference>
<evidence type="ECO:0000256" key="3">
    <source>
        <dbReference type="ARBA" id="ARBA00022729"/>
    </source>
</evidence>
<dbReference type="OrthoDB" id="5694214at2"/>
<evidence type="ECO:0000313" key="10">
    <source>
        <dbReference type="Proteomes" id="UP000245880"/>
    </source>
</evidence>
<proteinExistence type="inferred from homology"/>
<accession>A0A316ALK2</accession>
<dbReference type="EMBL" id="QGDT01000005">
    <property type="protein sequence ID" value="PWJ57934.1"/>
    <property type="molecule type" value="Genomic_DNA"/>
</dbReference>
<evidence type="ECO:0000256" key="6">
    <source>
        <dbReference type="SAM" id="SignalP"/>
    </source>
</evidence>
<organism evidence="9 10">
    <name type="scientific">Dyadobacter jejuensis</name>
    <dbReference type="NCBI Taxonomy" id="1082580"/>
    <lineage>
        <taxon>Bacteria</taxon>
        <taxon>Pseudomonadati</taxon>
        <taxon>Bacteroidota</taxon>
        <taxon>Cytophagia</taxon>
        <taxon>Cytophagales</taxon>
        <taxon>Spirosomataceae</taxon>
        <taxon>Dyadobacter</taxon>
    </lineage>
</organism>
<evidence type="ECO:0000256" key="4">
    <source>
        <dbReference type="ARBA" id="ARBA00023136"/>
    </source>
</evidence>
<dbReference type="Proteomes" id="UP000245880">
    <property type="component" value="Unassembled WGS sequence"/>
</dbReference>